<accession>A0ABP6LJ70</accession>
<keyword evidence="4" id="KW-1185">Reference proteome</keyword>
<sequence length="254" mass="26885">MICSRCHQFAAAPGGTLCARCVTTPEATAQPFAAAPMARLRSPVGLGRATAVLLALVAAADLFAIGADVVMYNVSGDLADGASGDAVSRRADRADALYAAAGVVQTVALLACIVVFLCWFYRVRVNAEVLSPSGHTKGRGWAIGGWFTPIVNLWFPRRITLDIWDASSPWGAPRPHGLVNAWWTLWIISLVADRSAFSAYRGADTAPELHSAARHMLISDAIDIAAAALAILVVLRLTRMQHEKALDGAVLVAA</sequence>
<keyword evidence="1" id="KW-0472">Membrane</keyword>
<evidence type="ECO:0000259" key="2">
    <source>
        <dbReference type="Pfam" id="PF14219"/>
    </source>
</evidence>
<dbReference type="EMBL" id="BAAAUF010000020">
    <property type="protein sequence ID" value="GAA3045783.1"/>
    <property type="molecule type" value="Genomic_DNA"/>
</dbReference>
<dbReference type="Pfam" id="PF14219">
    <property type="entry name" value="DUF4328"/>
    <property type="match status" value="1"/>
</dbReference>
<name>A0ABP6LJ70_9ACTN</name>
<evidence type="ECO:0000256" key="1">
    <source>
        <dbReference type="SAM" id="Phobius"/>
    </source>
</evidence>
<feature type="transmembrane region" description="Helical" evidence="1">
    <location>
        <begin position="46"/>
        <end position="67"/>
    </location>
</feature>
<evidence type="ECO:0000313" key="3">
    <source>
        <dbReference type="EMBL" id="GAA3045783.1"/>
    </source>
</evidence>
<comment type="caution">
    <text evidence="3">The sequence shown here is derived from an EMBL/GenBank/DDBJ whole genome shotgun (WGS) entry which is preliminary data.</text>
</comment>
<dbReference type="RefSeq" id="WP_234516605.1">
    <property type="nucleotide sequence ID" value="NZ_BAAAUF010000020.1"/>
</dbReference>
<keyword evidence="1" id="KW-0812">Transmembrane</keyword>
<keyword evidence="1" id="KW-1133">Transmembrane helix</keyword>
<organism evidence="3 4">
    <name type="scientific">Streptomyces glomeratus</name>
    <dbReference type="NCBI Taxonomy" id="284452"/>
    <lineage>
        <taxon>Bacteria</taxon>
        <taxon>Bacillati</taxon>
        <taxon>Actinomycetota</taxon>
        <taxon>Actinomycetes</taxon>
        <taxon>Kitasatosporales</taxon>
        <taxon>Streptomycetaceae</taxon>
        <taxon>Streptomyces</taxon>
    </lineage>
</organism>
<evidence type="ECO:0000313" key="4">
    <source>
        <dbReference type="Proteomes" id="UP001501532"/>
    </source>
</evidence>
<gene>
    <name evidence="3" type="ORF">GCM10010448_30880</name>
</gene>
<proteinExistence type="predicted"/>
<reference evidence="4" key="1">
    <citation type="journal article" date="2019" name="Int. J. Syst. Evol. Microbiol.">
        <title>The Global Catalogue of Microorganisms (GCM) 10K type strain sequencing project: providing services to taxonomists for standard genome sequencing and annotation.</title>
        <authorList>
            <consortium name="The Broad Institute Genomics Platform"/>
            <consortium name="The Broad Institute Genome Sequencing Center for Infectious Disease"/>
            <person name="Wu L."/>
            <person name="Ma J."/>
        </authorList>
    </citation>
    <scope>NUCLEOTIDE SEQUENCE [LARGE SCALE GENOMIC DNA]</scope>
    <source>
        <strain evidence="4">JCM 9091</strain>
    </source>
</reference>
<dbReference type="InterPro" id="IPR025565">
    <property type="entry name" value="DUF4328"/>
</dbReference>
<dbReference type="Proteomes" id="UP001501532">
    <property type="component" value="Unassembled WGS sequence"/>
</dbReference>
<protein>
    <recommendedName>
        <fullName evidence="2">DUF4328 domain-containing protein</fullName>
    </recommendedName>
</protein>
<feature type="transmembrane region" description="Helical" evidence="1">
    <location>
        <begin position="96"/>
        <end position="121"/>
    </location>
</feature>
<feature type="domain" description="DUF4328" evidence="2">
    <location>
        <begin position="89"/>
        <end position="239"/>
    </location>
</feature>